<evidence type="ECO:0000313" key="2">
    <source>
        <dbReference type="EMBL" id="VVQ15290.1"/>
    </source>
</evidence>
<reference evidence="2 3" key="1">
    <citation type="submission" date="2019-09" db="EMBL/GenBank/DDBJ databases">
        <authorList>
            <person name="Chandra G."/>
            <person name="Truman W A."/>
        </authorList>
    </citation>
    <scope>NUCLEOTIDE SEQUENCE [LARGE SCALE GENOMIC DNA]</scope>
    <source>
        <strain evidence="2">PS928</strain>
    </source>
</reference>
<keyword evidence="1" id="KW-0812">Transmembrane</keyword>
<keyword evidence="1" id="KW-1133">Transmembrane helix</keyword>
<evidence type="ECO:0000313" key="3">
    <source>
        <dbReference type="Proteomes" id="UP000381378"/>
    </source>
</evidence>
<dbReference type="Proteomes" id="UP000381378">
    <property type="component" value="Unassembled WGS sequence"/>
</dbReference>
<dbReference type="AlphaFoldDB" id="A0A5E7UXX8"/>
<evidence type="ECO:0000256" key="1">
    <source>
        <dbReference type="SAM" id="Phobius"/>
    </source>
</evidence>
<protein>
    <submittedName>
        <fullName evidence="2">Uncharacterized protein</fullName>
    </submittedName>
</protein>
<organism evidence="2 3">
    <name type="scientific">Pseudomonas fluorescens</name>
    <dbReference type="NCBI Taxonomy" id="294"/>
    <lineage>
        <taxon>Bacteria</taxon>
        <taxon>Pseudomonadati</taxon>
        <taxon>Pseudomonadota</taxon>
        <taxon>Gammaproteobacteria</taxon>
        <taxon>Pseudomonadales</taxon>
        <taxon>Pseudomonadaceae</taxon>
        <taxon>Pseudomonas</taxon>
    </lineage>
</organism>
<dbReference type="EMBL" id="CABVJF010000017">
    <property type="protein sequence ID" value="VVQ15290.1"/>
    <property type="molecule type" value="Genomic_DNA"/>
</dbReference>
<keyword evidence="1" id="KW-0472">Membrane</keyword>
<gene>
    <name evidence="2" type="ORF">PS928_04243</name>
</gene>
<sequence length="73" mass="8276">MLVRVGKCYTVRLEVSIGLNAGSTTLLIAYLKARVVLLNFMKLHQVPCIWRAMLEGRLSLFLLCAYWLSVFTA</sequence>
<feature type="transmembrane region" description="Helical" evidence="1">
    <location>
        <begin position="17"/>
        <end position="37"/>
    </location>
</feature>
<accession>A0A5E7UXX8</accession>
<feature type="transmembrane region" description="Helical" evidence="1">
    <location>
        <begin position="49"/>
        <end position="68"/>
    </location>
</feature>
<name>A0A5E7UXX8_PSEFL</name>
<proteinExistence type="predicted"/>